<proteinExistence type="predicted"/>
<feature type="domain" description="Heterokaryon incompatibility" evidence="1">
    <location>
        <begin position="35"/>
        <end position="189"/>
    </location>
</feature>
<dbReference type="EMBL" id="WVTB01000117">
    <property type="protein sequence ID" value="KAF3797379.1"/>
    <property type="molecule type" value="Genomic_DNA"/>
</dbReference>
<dbReference type="InterPro" id="IPR010730">
    <property type="entry name" value="HET"/>
</dbReference>
<sequence>RRYPASSQTPTRLVHIDWPNKKIRVLESVGSNPQYVTLSYRWGVSRSAYKLTAETKVKLTSESGESMDRLPKTIQDACFACYRLGYRHLWVDRLCIMQDCKEDWARESSKMSQVYRNSVCTISASCAADEDRGLFTDRSHFNFQPFHIRIKTSQTESQESLVIMPDNQHEGHPSGMLGYLANRGWVFQERLLSKRTVYFGKEQVFWECSELQANESWPCGQSRPLGELYELELGTPYHQHYVPPRMAFGSAAAWKISTMCSSICGIQRLLLHLLHWRGQGHGAKNYRSTSARVARNGDPWPRIVADYTERIFTFEDDKLPGLSGLATDFNNNHRNSQDKYYAGLWKSTIIQDLCWQVVRQGSKYSRTRQTKLPSKYRAPSWSWASVDSKIQYERGVQRKAVFLVDYKDICLSYASNDRHGAICDGWIQLSGFLKPVIVSLYDDKRKALLYGPKREKLDLFYNAYADFDVEDPADETQVFCLPMIQPDNDNEVYFQFLLPRGTSKHPQPTQKLLGLAKEGPQEIQRVGLGSGLIKDETAFAKWLSQSPKQDIVIR</sequence>
<reference evidence="2" key="2">
    <citation type="submission" date="2020-03" db="EMBL/GenBank/DDBJ databases">
        <authorList>
            <person name="Fu F.-F."/>
            <person name="Chen J."/>
        </authorList>
    </citation>
    <scope>NUCLEOTIDE SEQUENCE</scope>
    <source>
        <strain evidence="2">Lc1</strain>
    </source>
</reference>
<dbReference type="AlphaFoldDB" id="A0A8H4C4L2"/>
<dbReference type="Pfam" id="PF06985">
    <property type="entry name" value="HET"/>
    <property type="match status" value="1"/>
</dbReference>
<evidence type="ECO:0000313" key="3">
    <source>
        <dbReference type="Proteomes" id="UP000613401"/>
    </source>
</evidence>
<evidence type="ECO:0000259" key="1">
    <source>
        <dbReference type="Pfam" id="PF06985"/>
    </source>
</evidence>
<feature type="non-terminal residue" evidence="2">
    <location>
        <position position="1"/>
    </location>
</feature>
<dbReference type="PANTHER" id="PTHR33112">
    <property type="entry name" value="DOMAIN PROTEIN, PUTATIVE-RELATED"/>
    <property type="match status" value="1"/>
</dbReference>
<accession>A0A8H4C4L2</accession>
<keyword evidence="3" id="KW-1185">Reference proteome</keyword>
<name>A0A8H4C4L2_COLGL</name>
<reference evidence="2" key="1">
    <citation type="journal article" date="2020" name="Phytopathology">
        <title>Genome sequence and comparative analysis of Colletotrichum gloeosporioides isolated from Liriodendron leaves.</title>
        <authorList>
            <person name="Fu F.F."/>
            <person name="Hao Z."/>
            <person name="Wang P."/>
            <person name="Lu Y."/>
            <person name="Xue L.J."/>
            <person name="Wei G."/>
            <person name="Tian Y."/>
            <person name="Baishi H."/>
            <person name="Xu H."/>
            <person name="Shi J."/>
            <person name="Cheng T."/>
            <person name="Wang G."/>
            <person name="Yi Y."/>
            <person name="Chen J."/>
        </authorList>
    </citation>
    <scope>NUCLEOTIDE SEQUENCE</scope>
    <source>
        <strain evidence="2">Lc1</strain>
    </source>
</reference>
<dbReference type="Proteomes" id="UP000613401">
    <property type="component" value="Unassembled WGS sequence"/>
</dbReference>
<organism evidence="2 3">
    <name type="scientific">Colletotrichum gloeosporioides</name>
    <name type="common">Anthracnose fungus</name>
    <name type="synonym">Glomerella cingulata</name>
    <dbReference type="NCBI Taxonomy" id="474922"/>
    <lineage>
        <taxon>Eukaryota</taxon>
        <taxon>Fungi</taxon>
        <taxon>Dikarya</taxon>
        <taxon>Ascomycota</taxon>
        <taxon>Pezizomycotina</taxon>
        <taxon>Sordariomycetes</taxon>
        <taxon>Hypocreomycetidae</taxon>
        <taxon>Glomerellales</taxon>
        <taxon>Glomerellaceae</taxon>
        <taxon>Colletotrichum</taxon>
        <taxon>Colletotrichum gloeosporioides species complex</taxon>
    </lineage>
</organism>
<dbReference type="PANTHER" id="PTHR33112:SF15">
    <property type="entry name" value="HETEROKARYON INCOMPATIBILITY DOMAIN-CONTAINING PROTEIN"/>
    <property type="match status" value="1"/>
</dbReference>
<gene>
    <name evidence="2" type="ORF">GCG54_00009350</name>
</gene>
<protein>
    <recommendedName>
        <fullName evidence="1">Heterokaryon incompatibility domain-containing protein</fullName>
    </recommendedName>
</protein>
<comment type="caution">
    <text evidence="2">The sequence shown here is derived from an EMBL/GenBank/DDBJ whole genome shotgun (WGS) entry which is preliminary data.</text>
</comment>
<evidence type="ECO:0000313" key="2">
    <source>
        <dbReference type="EMBL" id="KAF3797379.1"/>
    </source>
</evidence>
<dbReference type="RefSeq" id="XP_045256543.1">
    <property type="nucleotide sequence ID" value="XM_045409298.1"/>
</dbReference>
<dbReference type="GeneID" id="69016483"/>